<dbReference type="KEGG" id="ima:PO878_15520"/>
<reference evidence="5" key="1">
    <citation type="submission" date="2023-01" db="EMBL/GenBank/DDBJ databases">
        <title>The diversity of Class Acidimicrobiia in South China Sea sediment environments and the proposal of Iamia marina sp. nov., a novel species of the genus Iamia.</title>
        <authorList>
            <person name="He Y."/>
            <person name="Tian X."/>
        </authorList>
    </citation>
    <scope>NUCLEOTIDE SEQUENCE</scope>
    <source>
        <strain evidence="5">DSM 19957</strain>
    </source>
</reference>
<dbReference type="SUPFAM" id="SSF51735">
    <property type="entry name" value="NAD(P)-binding Rossmann-fold domains"/>
    <property type="match status" value="1"/>
</dbReference>
<accession>A0AAE9Y5M5</accession>
<dbReference type="CDD" id="cd05327">
    <property type="entry name" value="retinol-DH_like_SDR_c_like"/>
    <property type="match status" value="1"/>
</dbReference>
<dbReference type="RefSeq" id="WP_272735437.1">
    <property type="nucleotide sequence ID" value="NZ_CP116942.1"/>
</dbReference>
<dbReference type="AlphaFoldDB" id="A0AAE9Y5M5"/>
<proteinExistence type="inferred from homology"/>
<evidence type="ECO:0000256" key="1">
    <source>
        <dbReference type="ARBA" id="ARBA00006484"/>
    </source>
</evidence>
<evidence type="ECO:0000256" key="2">
    <source>
        <dbReference type="ARBA" id="ARBA00023002"/>
    </source>
</evidence>
<dbReference type="PRINTS" id="PR00081">
    <property type="entry name" value="GDHRDH"/>
</dbReference>
<protein>
    <submittedName>
        <fullName evidence="5">Oxidoreductase</fullName>
    </submittedName>
</protein>
<organism evidence="5 6">
    <name type="scientific">Iamia majanohamensis</name>
    <dbReference type="NCBI Taxonomy" id="467976"/>
    <lineage>
        <taxon>Bacteria</taxon>
        <taxon>Bacillati</taxon>
        <taxon>Actinomycetota</taxon>
        <taxon>Acidimicrobiia</taxon>
        <taxon>Acidimicrobiales</taxon>
        <taxon>Iamiaceae</taxon>
        <taxon>Iamia</taxon>
    </lineage>
</organism>
<name>A0AAE9Y5M5_9ACTN</name>
<sequence>MRRPPDDLGDLTGQVAVVTGATSGLGTVTARELARAGATVVLTARDPGRGEAVATGLAQQVPGATIEVGVLDLASLASVAAFADDVARRHRRVDVLVNNAGVMATPRRRTDDGFELQIGTNHLGPFALTLRLLPLVEAAPAGRVVTVSSLAHLWGDTTFDVDDLSCDRRRYWRWLAYGESKLANLLMTFELERRLAASGSRARALAAHPGLVRTSLGKGGGDVLAWLQTAGMWLATPMTQSVRQGARPQLRAATDPDLPGGAYVGPGGLGERRGPPVLVHSSPTARDPALARALWDRSLQLVGATEPTPMWEPQ</sequence>
<dbReference type="PANTHER" id="PTHR24320:SF148">
    <property type="entry name" value="NAD(P)-BINDING ROSSMANN-FOLD SUPERFAMILY PROTEIN"/>
    <property type="match status" value="1"/>
</dbReference>
<dbReference type="PANTHER" id="PTHR24320">
    <property type="entry name" value="RETINOL DEHYDROGENASE"/>
    <property type="match status" value="1"/>
</dbReference>
<comment type="similarity">
    <text evidence="1 3">Belongs to the short-chain dehydrogenases/reductases (SDR) family.</text>
</comment>
<dbReference type="EMBL" id="CP116942">
    <property type="protein sequence ID" value="WCO65911.1"/>
    <property type="molecule type" value="Genomic_DNA"/>
</dbReference>
<dbReference type="GO" id="GO:0016491">
    <property type="term" value="F:oxidoreductase activity"/>
    <property type="evidence" value="ECO:0007669"/>
    <property type="project" value="UniProtKB-KW"/>
</dbReference>
<dbReference type="PRINTS" id="PR00080">
    <property type="entry name" value="SDRFAMILY"/>
</dbReference>
<gene>
    <name evidence="5" type="ORF">PO878_15520</name>
</gene>
<keyword evidence="6" id="KW-1185">Reference proteome</keyword>
<evidence type="ECO:0000313" key="6">
    <source>
        <dbReference type="Proteomes" id="UP001216390"/>
    </source>
</evidence>
<dbReference type="InterPro" id="IPR002347">
    <property type="entry name" value="SDR_fam"/>
</dbReference>
<keyword evidence="2" id="KW-0560">Oxidoreductase</keyword>
<dbReference type="NCBIfam" id="NF004846">
    <property type="entry name" value="PRK06197.1"/>
    <property type="match status" value="1"/>
</dbReference>
<dbReference type="InterPro" id="IPR036291">
    <property type="entry name" value="NAD(P)-bd_dom_sf"/>
</dbReference>
<evidence type="ECO:0000256" key="4">
    <source>
        <dbReference type="SAM" id="MobiDB-lite"/>
    </source>
</evidence>
<evidence type="ECO:0000256" key="3">
    <source>
        <dbReference type="RuleBase" id="RU000363"/>
    </source>
</evidence>
<feature type="region of interest" description="Disordered" evidence="4">
    <location>
        <begin position="245"/>
        <end position="274"/>
    </location>
</feature>
<dbReference type="Proteomes" id="UP001216390">
    <property type="component" value="Chromosome"/>
</dbReference>
<dbReference type="Gene3D" id="3.40.50.720">
    <property type="entry name" value="NAD(P)-binding Rossmann-like Domain"/>
    <property type="match status" value="1"/>
</dbReference>
<evidence type="ECO:0000313" key="5">
    <source>
        <dbReference type="EMBL" id="WCO65911.1"/>
    </source>
</evidence>
<dbReference type="Pfam" id="PF00106">
    <property type="entry name" value="adh_short"/>
    <property type="match status" value="1"/>
</dbReference>